<name>C6HW06_9BACT</name>
<dbReference type="Proteomes" id="UP000009374">
    <property type="component" value="Unassembled WGS sequence"/>
</dbReference>
<dbReference type="EMBL" id="GG693868">
    <property type="protein sequence ID" value="EES53195.1"/>
    <property type="molecule type" value="Genomic_DNA"/>
</dbReference>
<reference evidence="1 2" key="1">
    <citation type="journal article" date="2009" name="Appl. Environ. Microbiol.">
        <title>Community genomic and proteomic analyses of chemoautotrophic iron-oxidizing "Leptospirillum rubarum" (Group II) and "Leptospirillum ferrodiazotrophum" (Group III) bacteria in acid mine drainage biofilms.</title>
        <authorList>
            <person name="Goltsman D.S."/>
            <person name="Denef V.J."/>
            <person name="Singer S.W."/>
            <person name="VerBerkmoes N.C."/>
            <person name="Lefsrud M."/>
            <person name="Mueller R.S."/>
            <person name="Dick G.J."/>
            <person name="Sun C.L."/>
            <person name="Wheeler K.E."/>
            <person name="Zemla A."/>
            <person name="Baker B.J."/>
            <person name="Hauser L."/>
            <person name="Land M."/>
            <person name="Shah M.B."/>
            <person name="Thelen M.P."/>
            <person name="Hettich R.L."/>
            <person name="Banfield J.F."/>
        </authorList>
    </citation>
    <scope>NUCLEOTIDE SEQUENCE [LARGE SCALE GENOMIC DNA]</scope>
</reference>
<evidence type="ECO:0000313" key="1">
    <source>
        <dbReference type="EMBL" id="EES53195.1"/>
    </source>
</evidence>
<dbReference type="AlphaFoldDB" id="C6HW06"/>
<sequence length="250" mass="26906">MGDEARTDSLAARLEEPATKDLLFRILDRLDTLTETVTGLKALTDIGSNSLVERVAESADRAVTLLDRASDPAVVAVLDKLREVEGVIPALERIAPLVSSGGLDMLVEVGTAAAAINRLMTDGLLERLVSQVEQASQMLELVKALPIEKMNAAVHKMEEVGALETLPDVAAGVVALSRIVNDQFVERIMVTLEHWVTEVEILYSAVNRISDEGRTGSGIMGMISLLGDAENQKAIYTGLELVKAIRAARH</sequence>
<evidence type="ECO:0000313" key="2">
    <source>
        <dbReference type="Proteomes" id="UP000009374"/>
    </source>
</evidence>
<proteinExistence type="predicted"/>
<keyword evidence="2" id="KW-1185">Reference proteome</keyword>
<evidence type="ECO:0008006" key="3">
    <source>
        <dbReference type="Google" id="ProtNLM"/>
    </source>
</evidence>
<organism evidence="1 2">
    <name type="scientific">Leptospirillum ferrodiazotrophum</name>
    <dbReference type="NCBI Taxonomy" id="412449"/>
    <lineage>
        <taxon>Bacteria</taxon>
        <taxon>Pseudomonadati</taxon>
        <taxon>Nitrospirota</taxon>
        <taxon>Nitrospiria</taxon>
        <taxon>Nitrospirales</taxon>
        <taxon>Nitrospiraceae</taxon>
        <taxon>Leptospirillum</taxon>
    </lineage>
</organism>
<accession>C6HW06</accession>
<gene>
    <name evidence="1" type="ORF">UBAL3_80290071</name>
</gene>
<protein>
    <recommendedName>
        <fullName evidence="3">DUF1641 domain-containing protein</fullName>
    </recommendedName>
</protein>